<sequence length="91" mass="10234">MTVKKKKSIHYEASSAFALFWNLVYTILPLDVKVDLQEFVTSLKLPHMDPGLIYTGKAGFQYVITLNGNKIPFCFAEIAPPCSVFAQNHAR</sequence>
<keyword evidence="2" id="KW-1185">Reference proteome</keyword>
<dbReference type="AlphaFoldDB" id="V2WMA4"/>
<dbReference type="Proteomes" id="UP000017559">
    <property type="component" value="Unassembled WGS sequence"/>
</dbReference>
<proteinExistence type="predicted"/>
<gene>
    <name evidence="1" type="ORF">Moror_3242</name>
</gene>
<protein>
    <submittedName>
        <fullName evidence="1">Uncharacterized protein</fullName>
    </submittedName>
</protein>
<dbReference type="EMBL" id="AWSO01002326">
    <property type="protein sequence ID" value="ESK81651.1"/>
    <property type="molecule type" value="Genomic_DNA"/>
</dbReference>
<evidence type="ECO:0000313" key="1">
    <source>
        <dbReference type="EMBL" id="ESK81651.1"/>
    </source>
</evidence>
<name>V2WMA4_MONRO</name>
<comment type="caution">
    <text evidence="1">The sequence shown here is derived from an EMBL/GenBank/DDBJ whole genome shotgun (WGS) entry which is preliminary data.</text>
</comment>
<evidence type="ECO:0000313" key="2">
    <source>
        <dbReference type="Proteomes" id="UP000017559"/>
    </source>
</evidence>
<accession>V2WMA4</accession>
<dbReference type="KEGG" id="mrr:Moror_3242"/>
<reference evidence="1 2" key="1">
    <citation type="journal article" date="2014" name="BMC Genomics">
        <title>Genome and secretome analysis of the hemibiotrophic fungal pathogen, Moniliophthora roreri, which causes frosty pod rot disease of cacao: mechanisms of the biotrophic and necrotrophic phases.</title>
        <authorList>
            <person name="Meinhardt L.W."/>
            <person name="Costa G.G.L."/>
            <person name="Thomazella D.P.T."/>
            <person name="Teixeira P.J.P.L."/>
            <person name="Carazzolle M.F."/>
            <person name="Schuster S.C."/>
            <person name="Carlson J.E."/>
            <person name="Guiltinan M.J."/>
            <person name="Mieczkowski P."/>
            <person name="Farmer A."/>
            <person name="Ramaraj T."/>
            <person name="Crozier J."/>
            <person name="Davis R.E."/>
            <person name="Shao J."/>
            <person name="Melnick R.L."/>
            <person name="Pereira G.A.G."/>
            <person name="Bailey B.A."/>
        </authorList>
    </citation>
    <scope>NUCLEOTIDE SEQUENCE [LARGE SCALE GENOMIC DNA]</scope>
    <source>
        <strain evidence="1 2">MCA 2997</strain>
    </source>
</reference>
<organism evidence="1 2">
    <name type="scientific">Moniliophthora roreri (strain MCA 2997)</name>
    <name type="common">Cocoa frosty pod rot fungus</name>
    <name type="synonym">Crinipellis roreri</name>
    <dbReference type="NCBI Taxonomy" id="1381753"/>
    <lineage>
        <taxon>Eukaryota</taxon>
        <taxon>Fungi</taxon>
        <taxon>Dikarya</taxon>
        <taxon>Basidiomycota</taxon>
        <taxon>Agaricomycotina</taxon>
        <taxon>Agaricomycetes</taxon>
        <taxon>Agaricomycetidae</taxon>
        <taxon>Agaricales</taxon>
        <taxon>Marasmiineae</taxon>
        <taxon>Marasmiaceae</taxon>
        <taxon>Moniliophthora</taxon>
    </lineage>
</organism>
<dbReference type="HOGENOM" id="CLU_2427544_0_0_1"/>
<dbReference type="OrthoDB" id="2831541at2759"/>